<keyword evidence="6 7" id="KW-0961">Cell wall biogenesis/degradation</keyword>
<dbReference type="GO" id="GO:0042546">
    <property type="term" value="P:cell wall biogenesis"/>
    <property type="evidence" value="ECO:0007669"/>
    <property type="project" value="InterPro"/>
</dbReference>
<dbReference type="GO" id="GO:0009969">
    <property type="term" value="P:xyloglucan biosynthetic process"/>
    <property type="evidence" value="ECO:0007669"/>
    <property type="project" value="TreeGrafter"/>
</dbReference>
<feature type="transmembrane region" description="Helical" evidence="7">
    <location>
        <begin position="37"/>
        <end position="58"/>
    </location>
</feature>
<dbReference type="Pfam" id="PF03254">
    <property type="entry name" value="XG_FTase"/>
    <property type="match status" value="2"/>
</dbReference>
<accession>A0A7J0GMS6</accession>
<sequence>MKRFNRISTDPPKVKDPGDDAVSRAPEIKCGLNPLKWIGVFVACLMGLSGLFSVSVILRDLPAHGLWVGAEARVLQVKPLKEGLRSEDDSSQPIEVPKDKLLGGLLAAGFDERSCLSRYQSVLYGKTLIREPSSYLISRLRSYEALHKQCGPFTGSYNKTVELLKSGQQIGPSDCNYLVWISFSGLGNKILTLASAFLYALLTNRVLLVDRGADMTNLFCEPFPEVSWLIPTDFPLTSQFSGFNQKSVHSYGNMLKNNSTQTTVSSFLYLHLVHDYDDQDKLFFCDQDQTFIQQSTLADHENRQLLHPVSLLDPVFRGRVEKSLPRKGNNFPFLGSIPIPPHKSSVGPNYQENLLPEINPKKHIISPAGKNNTKAVLLTSLNSGYFEKIRDMYWEHPTITGEIIGVSQPSHEGYQKTDNHMQNIKAWAEMYLLSLTDKLNKRGTDTGVLVPHVRHCEDMSWGLKLVDREK</sequence>
<keyword evidence="3 7" id="KW-0808">Transferase</keyword>
<dbReference type="InterPro" id="IPR004938">
    <property type="entry name" value="XG_FTase"/>
</dbReference>
<dbReference type="EC" id="2.4.1.-" evidence="7"/>
<evidence type="ECO:0000256" key="6">
    <source>
        <dbReference type="ARBA" id="ARBA00023316"/>
    </source>
</evidence>
<protein>
    <recommendedName>
        <fullName evidence="7">Fucosyltransferase</fullName>
        <ecNumber evidence="7">2.4.1.-</ecNumber>
    </recommendedName>
</protein>
<dbReference type="Proteomes" id="UP000585474">
    <property type="component" value="Unassembled WGS sequence"/>
</dbReference>
<keyword evidence="4 7" id="KW-0333">Golgi apparatus</keyword>
<dbReference type="FunFam" id="3.40.50.11340:FF:000005">
    <property type="entry name" value="Galactoside 2-alpha-L-fucosyltransferase"/>
    <property type="match status" value="1"/>
</dbReference>
<name>A0A7J0GMS6_9ERIC</name>
<evidence type="ECO:0000256" key="1">
    <source>
        <dbReference type="ARBA" id="ARBA00010481"/>
    </source>
</evidence>
<keyword evidence="5" id="KW-0325">Glycoprotein</keyword>
<dbReference type="AlphaFoldDB" id="A0A7J0GMS6"/>
<evidence type="ECO:0000256" key="8">
    <source>
        <dbReference type="SAM" id="MobiDB-lite"/>
    </source>
</evidence>
<dbReference type="Gene3D" id="3.40.50.11340">
    <property type="match status" value="1"/>
</dbReference>
<evidence type="ECO:0000256" key="4">
    <source>
        <dbReference type="ARBA" id="ARBA00023034"/>
    </source>
</evidence>
<dbReference type="PANTHER" id="PTHR31889:SF2">
    <property type="entry name" value="FUCOSYLTRANSFERASE 3"/>
    <property type="match status" value="1"/>
</dbReference>
<comment type="function">
    <text evidence="7">May be involved in cell wall biosynthesis.</text>
</comment>
<feature type="region of interest" description="Disordered" evidence="8">
    <location>
        <begin position="1"/>
        <end position="20"/>
    </location>
</feature>
<keyword evidence="7" id="KW-1133">Transmembrane helix</keyword>
<keyword evidence="7" id="KW-0812">Transmembrane</keyword>
<evidence type="ECO:0000256" key="5">
    <source>
        <dbReference type="ARBA" id="ARBA00023180"/>
    </source>
</evidence>
<dbReference type="PANTHER" id="PTHR31889">
    <property type="entry name" value="FUCOSYLTRANSFERASE 2-RELATED"/>
    <property type="match status" value="1"/>
</dbReference>
<evidence type="ECO:0000256" key="3">
    <source>
        <dbReference type="ARBA" id="ARBA00022679"/>
    </source>
</evidence>
<evidence type="ECO:0000313" key="10">
    <source>
        <dbReference type="Proteomes" id="UP000585474"/>
    </source>
</evidence>
<dbReference type="EMBL" id="BJWL01000023">
    <property type="protein sequence ID" value="GFZ12119.1"/>
    <property type="molecule type" value="Genomic_DNA"/>
</dbReference>
<proteinExistence type="inferred from homology"/>
<reference evidence="9 10" key="1">
    <citation type="submission" date="2019-07" db="EMBL/GenBank/DDBJ databases">
        <title>De Novo Assembly of kiwifruit Actinidia rufa.</title>
        <authorList>
            <person name="Sugita-Konishi S."/>
            <person name="Sato K."/>
            <person name="Mori E."/>
            <person name="Abe Y."/>
            <person name="Kisaki G."/>
            <person name="Hamano K."/>
            <person name="Suezawa K."/>
            <person name="Otani M."/>
            <person name="Fukuda T."/>
            <person name="Manabe T."/>
            <person name="Gomi K."/>
            <person name="Tabuchi M."/>
            <person name="Akimitsu K."/>
            <person name="Kataoka I."/>
        </authorList>
    </citation>
    <scope>NUCLEOTIDE SEQUENCE [LARGE SCALE GENOMIC DNA]</scope>
    <source>
        <strain evidence="10">cv. Fuchu</strain>
    </source>
</reference>
<keyword evidence="7" id="KW-0472">Membrane</keyword>
<evidence type="ECO:0000256" key="7">
    <source>
        <dbReference type="RuleBase" id="RU367004"/>
    </source>
</evidence>
<dbReference type="GO" id="GO:0071555">
    <property type="term" value="P:cell wall organization"/>
    <property type="evidence" value="ECO:0007669"/>
    <property type="project" value="UniProtKB-UniRule"/>
</dbReference>
<keyword evidence="10" id="KW-1185">Reference proteome</keyword>
<gene>
    <name evidence="9" type="ORF">Acr_23g0005040</name>
</gene>
<dbReference type="GO" id="GO:0008107">
    <property type="term" value="F:galactoside 2-alpha-L-fucosyltransferase activity"/>
    <property type="evidence" value="ECO:0007669"/>
    <property type="project" value="InterPro"/>
</dbReference>
<evidence type="ECO:0000256" key="2">
    <source>
        <dbReference type="ARBA" id="ARBA00022676"/>
    </source>
</evidence>
<dbReference type="GO" id="GO:0032580">
    <property type="term" value="C:Golgi cisterna membrane"/>
    <property type="evidence" value="ECO:0007669"/>
    <property type="project" value="UniProtKB-SubCell"/>
</dbReference>
<keyword evidence="2 7" id="KW-0328">Glycosyltransferase</keyword>
<dbReference type="OrthoDB" id="428346at2759"/>
<comment type="subcellular location">
    <subcellularLocation>
        <location evidence="7">Golgi apparatus</location>
        <location evidence="7">Golgi stack membrane</location>
        <topology evidence="7">Single-pass type II membrane protein</topology>
    </subcellularLocation>
</comment>
<organism evidence="9 10">
    <name type="scientific">Actinidia rufa</name>
    <dbReference type="NCBI Taxonomy" id="165716"/>
    <lineage>
        <taxon>Eukaryota</taxon>
        <taxon>Viridiplantae</taxon>
        <taxon>Streptophyta</taxon>
        <taxon>Embryophyta</taxon>
        <taxon>Tracheophyta</taxon>
        <taxon>Spermatophyta</taxon>
        <taxon>Magnoliopsida</taxon>
        <taxon>eudicotyledons</taxon>
        <taxon>Gunneridae</taxon>
        <taxon>Pentapetalae</taxon>
        <taxon>asterids</taxon>
        <taxon>Ericales</taxon>
        <taxon>Actinidiaceae</taxon>
        <taxon>Actinidia</taxon>
    </lineage>
</organism>
<evidence type="ECO:0000313" key="9">
    <source>
        <dbReference type="EMBL" id="GFZ12119.1"/>
    </source>
</evidence>
<comment type="caution">
    <text evidence="9">The sequence shown here is derived from an EMBL/GenBank/DDBJ whole genome shotgun (WGS) entry which is preliminary data.</text>
</comment>
<comment type="similarity">
    <text evidence="1 7">Belongs to the glycosyltransferase 37 family.</text>
</comment>